<dbReference type="EMBL" id="CP071247">
    <property type="protein sequence ID" value="QSP94892.1"/>
    <property type="molecule type" value="Genomic_DNA"/>
</dbReference>
<organism evidence="2 3">
    <name type="scientific">Marinobacter salinisoli</name>
    <dbReference type="NCBI Taxonomy" id="2769486"/>
    <lineage>
        <taxon>Bacteria</taxon>
        <taxon>Pseudomonadati</taxon>
        <taxon>Pseudomonadota</taxon>
        <taxon>Gammaproteobacteria</taxon>
        <taxon>Pseudomonadales</taxon>
        <taxon>Marinobacteraceae</taxon>
        <taxon>Marinobacter</taxon>
    </lineage>
</organism>
<feature type="domain" description="AB hydrolase-1" evidence="1">
    <location>
        <begin position="9"/>
        <end position="233"/>
    </location>
</feature>
<proteinExistence type="predicted"/>
<dbReference type="InterPro" id="IPR000073">
    <property type="entry name" value="AB_hydrolase_1"/>
</dbReference>
<dbReference type="Proteomes" id="UP000663555">
    <property type="component" value="Chromosome"/>
</dbReference>
<dbReference type="RefSeq" id="WP_206644099.1">
    <property type="nucleotide sequence ID" value="NZ_CP071247.1"/>
</dbReference>
<dbReference type="Pfam" id="PF12697">
    <property type="entry name" value="Abhydrolase_6"/>
    <property type="match status" value="1"/>
</dbReference>
<evidence type="ECO:0000313" key="2">
    <source>
        <dbReference type="EMBL" id="QSP94892.1"/>
    </source>
</evidence>
<protein>
    <submittedName>
        <fullName evidence="2">Alpha/beta hydrolase</fullName>
    </submittedName>
</protein>
<dbReference type="PANTHER" id="PTHR43689">
    <property type="entry name" value="HYDROLASE"/>
    <property type="match status" value="1"/>
</dbReference>
<evidence type="ECO:0000259" key="1">
    <source>
        <dbReference type="Pfam" id="PF12697"/>
    </source>
</evidence>
<name>A0ABX7MTS2_9GAMM</name>
<gene>
    <name evidence="2" type="ORF">LPB19_00230</name>
</gene>
<keyword evidence="3" id="KW-1185">Reference proteome</keyword>
<dbReference type="SUPFAM" id="SSF53474">
    <property type="entry name" value="alpha/beta-Hydrolases"/>
    <property type="match status" value="1"/>
</dbReference>
<dbReference type="GO" id="GO:0016787">
    <property type="term" value="F:hydrolase activity"/>
    <property type="evidence" value="ECO:0007669"/>
    <property type="project" value="UniProtKB-KW"/>
</dbReference>
<sequence>MQRFPIMAIHGSASSGAIWRSLKEQCAGQRTVFTPDLMGYGKAASVALPERPSLAYRASPLVKGIRRHGPVHLVAHSFGSSVALEILRTIPHCILSLTFYEPVLPAIFKGGQEEQDMKFLGDFVDLSRLVSGASPSVGMESFINFWDRQGAWNDLPEIGRNKLLRAAPMVYRDFQEAISQPEGIYETIECRLPTQIFVGQTTQPHARRMADLLLQTAIPHGELTIMDGMGHMGPATHTQTINGAILRHVQESETRAMAA</sequence>
<keyword evidence="2" id="KW-0378">Hydrolase</keyword>
<accession>A0ABX7MTS2</accession>
<evidence type="ECO:0000313" key="3">
    <source>
        <dbReference type="Proteomes" id="UP000663555"/>
    </source>
</evidence>
<dbReference type="PANTHER" id="PTHR43689:SF51">
    <property type="entry name" value="SLR1917 PROTEIN"/>
    <property type="match status" value="1"/>
</dbReference>
<dbReference type="InterPro" id="IPR029058">
    <property type="entry name" value="AB_hydrolase_fold"/>
</dbReference>
<dbReference type="Gene3D" id="3.40.50.1820">
    <property type="entry name" value="alpha/beta hydrolase"/>
    <property type="match status" value="1"/>
</dbReference>
<reference evidence="2 3" key="1">
    <citation type="submission" date="2021-03" db="EMBL/GenBank/DDBJ databases">
        <title>Genome sequencing of Marinobacter sp. LPB0319.</title>
        <authorList>
            <person name="Kim J."/>
        </authorList>
    </citation>
    <scope>NUCLEOTIDE SEQUENCE [LARGE SCALE GENOMIC DNA]</scope>
    <source>
        <strain evidence="2 3">LPB0319</strain>
    </source>
</reference>